<name>A0A2R5GVU0_9STRA</name>
<dbReference type="InterPro" id="IPR036866">
    <property type="entry name" value="RibonucZ/Hydroxyglut_hydro"/>
</dbReference>
<reference evidence="2 3" key="1">
    <citation type="submission" date="2017-12" db="EMBL/GenBank/DDBJ databases">
        <title>Sequencing, de novo assembly and annotation of complete genome of a new Thraustochytrid species, strain FCC1311.</title>
        <authorList>
            <person name="Sedici K."/>
            <person name="Godart F."/>
            <person name="Aiese Cigliano R."/>
            <person name="Sanseverino W."/>
            <person name="Barakat M."/>
            <person name="Ortet P."/>
            <person name="Marechal E."/>
            <person name="Cagnac O."/>
            <person name="Amato A."/>
        </authorList>
    </citation>
    <scope>NUCLEOTIDE SEQUENCE [LARGE SCALE GENOMIC DNA]</scope>
</reference>
<dbReference type="InterPro" id="IPR001279">
    <property type="entry name" value="Metallo-B-lactamas"/>
</dbReference>
<dbReference type="OrthoDB" id="527344at2759"/>
<dbReference type="Gene3D" id="3.60.15.10">
    <property type="entry name" value="Ribonuclease Z/Hydroxyacylglutathione hydrolase-like"/>
    <property type="match status" value="1"/>
</dbReference>
<gene>
    <name evidence="2" type="ORF">FCC1311_111832</name>
</gene>
<evidence type="ECO:0000313" key="2">
    <source>
        <dbReference type="EMBL" id="GBG34960.1"/>
    </source>
</evidence>
<proteinExistence type="predicted"/>
<dbReference type="SUPFAM" id="SSF56281">
    <property type="entry name" value="Metallo-hydrolase/oxidoreductase"/>
    <property type="match status" value="1"/>
</dbReference>
<dbReference type="PANTHER" id="PTHR46504:SF2">
    <property type="entry name" value="TRNASE Z TRZ1"/>
    <property type="match status" value="1"/>
</dbReference>
<evidence type="ECO:0000259" key="1">
    <source>
        <dbReference type="Pfam" id="PF12706"/>
    </source>
</evidence>
<dbReference type="Proteomes" id="UP000241890">
    <property type="component" value="Unassembled WGS sequence"/>
</dbReference>
<sequence>MSGHELAAPVRVWSRAGLGTTVLYKGLGKRRALLFDAGRFGSAEAAGGVGSAGHVFISHGHADHCAAAFLLARTRAMQSRQETRVYMPAEAVEDFRSAGRAMQALDGGDVDDNTQDPFNMKIAGVKPGDSVELNGNTRVAVLATEHRVPSVGYAVINTKKELRPELAELSVAEKRTRFKTSPPKPEDYVMHEIVDFAYTGDTVAAALERDPESPFLRAKTLCMEVTFFDGDISKAEDHGHIHVDQLAALGHRGLFDRVNTLLLMHFSARYSPKSIASMLLEKMPPRLHDKIQPSFDLGPGEDEALWAAARQEHAQKATT</sequence>
<evidence type="ECO:0000313" key="3">
    <source>
        <dbReference type="Proteomes" id="UP000241890"/>
    </source>
</evidence>
<dbReference type="InParanoid" id="A0A2R5GVU0"/>
<dbReference type="PANTHER" id="PTHR46504">
    <property type="entry name" value="TRNASE Z TRZ1"/>
    <property type="match status" value="1"/>
</dbReference>
<feature type="domain" description="Metallo-beta-lactamase" evidence="1">
    <location>
        <begin position="53"/>
        <end position="249"/>
    </location>
</feature>
<dbReference type="Pfam" id="PF12706">
    <property type="entry name" value="Lactamase_B_2"/>
    <property type="match status" value="1"/>
</dbReference>
<dbReference type="EMBL" id="BEYU01000237">
    <property type="protein sequence ID" value="GBG34960.1"/>
    <property type="molecule type" value="Genomic_DNA"/>
</dbReference>
<keyword evidence="3" id="KW-1185">Reference proteome</keyword>
<accession>A0A2R5GVU0</accession>
<comment type="caution">
    <text evidence="2">The sequence shown here is derived from an EMBL/GenBank/DDBJ whole genome shotgun (WGS) entry which is preliminary data.</text>
</comment>
<organism evidence="2 3">
    <name type="scientific">Hondaea fermentalgiana</name>
    <dbReference type="NCBI Taxonomy" id="2315210"/>
    <lineage>
        <taxon>Eukaryota</taxon>
        <taxon>Sar</taxon>
        <taxon>Stramenopiles</taxon>
        <taxon>Bigyra</taxon>
        <taxon>Labyrinthulomycetes</taxon>
        <taxon>Thraustochytrida</taxon>
        <taxon>Thraustochytriidae</taxon>
        <taxon>Hondaea</taxon>
    </lineage>
</organism>
<protein>
    <submittedName>
        <fullName evidence="2">TRNase Z TRZ1</fullName>
    </submittedName>
</protein>
<dbReference type="AlphaFoldDB" id="A0A2R5GVU0"/>